<evidence type="ECO:0008006" key="4">
    <source>
        <dbReference type="Google" id="ProtNLM"/>
    </source>
</evidence>
<gene>
    <name evidence="2" type="ORF">C4F49_10285</name>
</gene>
<protein>
    <recommendedName>
        <fullName evidence="4">DUF4252 domain-containing protein</fullName>
    </recommendedName>
</protein>
<evidence type="ECO:0000256" key="1">
    <source>
        <dbReference type="SAM" id="SignalP"/>
    </source>
</evidence>
<feature type="signal peptide" evidence="1">
    <location>
        <begin position="1"/>
        <end position="19"/>
    </location>
</feature>
<evidence type="ECO:0000313" key="2">
    <source>
        <dbReference type="EMBL" id="MBE8714068.1"/>
    </source>
</evidence>
<proteinExistence type="predicted"/>
<keyword evidence="3" id="KW-1185">Reference proteome</keyword>
<evidence type="ECO:0000313" key="3">
    <source>
        <dbReference type="Proteomes" id="UP000616201"/>
    </source>
</evidence>
<reference evidence="2" key="1">
    <citation type="submission" date="2018-02" db="EMBL/GenBank/DDBJ databases">
        <authorList>
            <person name="Vasarhelyi B.M."/>
            <person name="Deshmukh S."/>
            <person name="Balint B."/>
            <person name="Kukolya J."/>
        </authorList>
    </citation>
    <scope>NUCLEOTIDE SEQUENCE</scope>
    <source>
        <strain evidence="2">KB22</strain>
    </source>
</reference>
<dbReference type="AlphaFoldDB" id="A0A928UW58"/>
<comment type="caution">
    <text evidence="2">The sequence shown here is derived from an EMBL/GenBank/DDBJ whole genome shotgun (WGS) entry which is preliminary data.</text>
</comment>
<dbReference type="EMBL" id="PRDK01000005">
    <property type="protein sequence ID" value="MBE8714068.1"/>
    <property type="molecule type" value="Genomic_DNA"/>
</dbReference>
<organism evidence="2 3">
    <name type="scientific">Sphingobacterium hungaricum</name>
    <dbReference type="NCBI Taxonomy" id="2082723"/>
    <lineage>
        <taxon>Bacteria</taxon>
        <taxon>Pseudomonadati</taxon>
        <taxon>Bacteroidota</taxon>
        <taxon>Sphingobacteriia</taxon>
        <taxon>Sphingobacteriales</taxon>
        <taxon>Sphingobacteriaceae</taxon>
        <taxon>Sphingobacterium</taxon>
    </lineage>
</organism>
<accession>A0A928UW58</accession>
<sequence>MRNLIFLLFLLSISSAAYSQVREIDQVSRSVGRSGTLGRAFIELFELENGRFKFLYEVPRSENETMDRGMFYLNSKDDVENLYAIIQKGFEKMPREGIMVDITTGKLFLEFDSLIGGKGVTIHYFDGPTVGLSVKTTRLNQKSIQKLFDK</sequence>
<name>A0A928UW58_9SPHI</name>
<dbReference type="RefSeq" id="WP_196934240.1">
    <property type="nucleotide sequence ID" value="NZ_MU158697.1"/>
</dbReference>
<keyword evidence="1" id="KW-0732">Signal</keyword>
<dbReference type="Proteomes" id="UP000616201">
    <property type="component" value="Unassembled WGS sequence"/>
</dbReference>
<feature type="chain" id="PRO_5037782499" description="DUF4252 domain-containing protein" evidence="1">
    <location>
        <begin position="20"/>
        <end position="150"/>
    </location>
</feature>